<sequence>MKLYIFTGLKGEKGDVGFPGLPAHDGLPGLPEILECLDFFLRHRRKFCVSGQSVSEIYRRIKGHTW</sequence>
<reference evidence="2" key="1">
    <citation type="submission" date="2022-11" db="UniProtKB">
        <authorList>
            <consortium name="WormBaseParasite"/>
        </authorList>
    </citation>
    <scope>IDENTIFICATION</scope>
</reference>
<keyword evidence="1" id="KW-1185">Reference proteome</keyword>
<evidence type="ECO:0000313" key="2">
    <source>
        <dbReference type="WBParaSite" id="Minc3s01791g26333"/>
    </source>
</evidence>
<name>A0A914MFG2_MELIC</name>
<proteinExistence type="predicted"/>
<dbReference type="WBParaSite" id="Minc3s01791g26333">
    <property type="protein sequence ID" value="Minc3s01791g26333"/>
    <property type="gene ID" value="Minc3s01791g26333"/>
</dbReference>
<protein>
    <submittedName>
        <fullName evidence="2">Uncharacterized protein</fullName>
    </submittedName>
</protein>
<accession>A0A914MFG2</accession>
<dbReference type="Proteomes" id="UP000887563">
    <property type="component" value="Unplaced"/>
</dbReference>
<evidence type="ECO:0000313" key="1">
    <source>
        <dbReference type="Proteomes" id="UP000887563"/>
    </source>
</evidence>
<organism evidence="1 2">
    <name type="scientific">Meloidogyne incognita</name>
    <name type="common">Southern root-knot nematode worm</name>
    <name type="synonym">Oxyuris incognita</name>
    <dbReference type="NCBI Taxonomy" id="6306"/>
    <lineage>
        <taxon>Eukaryota</taxon>
        <taxon>Metazoa</taxon>
        <taxon>Ecdysozoa</taxon>
        <taxon>Nematoda</taxon>
        <taxon>Chromadorea</taxon>
        <taxon>Rhabditida</taxon>
        <taxon>Tylenchina</taxon>
        <taxon>Tylenchomorpha</taxon>
        <taxon>Tylenchoidea</taxon>
        <taxon>Meloidogynidae</taxon>
        <taxon>Meloidogyninae</taxon>
        <taxon>Meloidogyne</taxon>
        <taxon>Meloidogyne incognita group</taxon>
    </lineage>
</organism>
<dbReference type="AlphaFoldDB" id="A0A914MFG2"/>